<name>A0A1J9QT34_9EURO</name>
<sequence length="167" mass="17250">MKLPLPLALSALAALAPLAWATPAGTAHPKGLQGPPAPGPGPGPEPEPEPMPDPAMKGPYRQSPPRPTGLSELQPQVQLCAIGFSCWSDADCAKQPSCRVLANYDPTLIFCGYALHFTECNVQGKPDPHPITRRFVGGKTASKLPASTSPAAAASAPNLAPTAAFQI</sequence>
<feature type="compositionally biased region" description="Low complexity" evidence="1">
    <location>
        <begin position="24"/>
        <end position="34"/>
    </location>
</feature>
<accession>A0A1J9QT34</accession>
<feature type="chain" id="PRO_5012746718" description="Extracellular membrane protein CFEM domain-containing protein" evidence="2">
    <location>
        <begin position="22"/>
        <end position="167"/>
    </location>
</feature>
<feature type="compositionally biased region" description="Pro residues" evidence="1">
    <location>
        <begin position="35"/>
        <end position="53"/>
    </location>
</feature>
<feature type="region of interest" description="Disordered" evidence="1">
    <location>
        <begin position="24"/>
        <end position="72"/>
    </location>
</feature>
<keyword evidence="4" id="KW-1185">Reference proteome</keyword>
<evidence type="ECO:0000256" key="1">
    <source>
        <dbReference type="SAM" id="MobiDB-lite"/>
    </source>
</evidence>
<evidence type="ECO:0000256" key="2">
    <source>
        <dbReference type="SAM" id="SignalP"/>
    </source>
</evidence>
<organism evidence="3 4">
    <name type="scientific">Blastomyces percursus</name>
    <dbReference type="NCBI Taxonomy" id="1658174"/>
    <lineage>
        <taxon>Eukaryota</taxon>
        <taxon>Fungi</taxon>
        <taxon>Dikarya</taxon>
        <taxon>Ascomycota</taxon>
        <taxon>Pezizomycotina</taxon>
        <taxon>Eurotiomycetes</taxon>
        <taxon>Eurotiomycetidae</taxon>
        <taxon>Onygenales</taxon>
        <taxon>Ajellomycetaceae</taxon>
        <taxon>Blastomyces</taxon>
    </lineage>
</organism>
<gene>
    <name evidence="3" type="ORF">ACJ73_08646</name>
</gene>
<keyword evidence="2" id="KW-0732">Signal</keyword>
<feature type="signal peptide" evidence="2">
    <location>
        <begin position="1"/>
        <end position="21"/>
    </location>
</feature>
<protein>
    <recommendedName>
        <fullName evidence="5">Extracellular membrane protein CFEM domain-containing protein</fullName>
    </recommendedName>
</protein>
<dbReference type="EMBL" id="LGTZ01002112">
    <property type="protein sequence ID" value="OJD19359.1"/>
    <property type="molecule type" value="Genomic_DNA"/>
</dbReference>
<dbReference type="AlphaFoldDB" id="A0A1J9QT34"/>
<dbReference type="VEuPathDB" id="FungiDB:ACJ73_08646"/>
<comment type="caution">
    <text evidence="3">The sequence shown here is derived from an EMBL/GenBank/DDBJ whole genome shotgun (WGS) entry which is preliminary data.</text>
</comment>
<evidence type="ECO:0000313" key="3">
    <source>
        <dbReference type="EMBL" id="OJD19359.1"/>
    </source>
</evidence>
<evidence type="ECO:0000313" key="4">
    <source>
        <dbReference type="Proteomes" id="UP000242791"/>
    </source>
</evidence>
<evidence type="ECO:0008006" key="5">
    <source>
        <dbReference type="Google" id="ProtNLM"/>
    </source>
</evidence>
<dbReference type="Proteomes" id="UP000242791">
    <property type="component" value="Unassembled WGS sequence"/>
</dbReference>
<proteinExistence type="predicted"/>
<reference evidence="3 4" key="1">
    <citation type="submission" date="2015-08" db="EMBL/GenBank/DDBJ databases">
        <title>Emmonsia species relationships and genome sequence.</title>
        <authorList>
            <person name="Cuomo C.A."/>
            <person name="Schwartz I.S."/>
            <person name="Kenyon C."/>
            <person name="De Hoog G.S."/>
            <person name="Govender N.P."/>
            <person name="Botha A."/>
            <person name="Moreno L."/>
            <person name="De Vries M."/>
            <person name="Munoz J.F."/>
            <person name="Stielow J.B."/>
        </authorList>
    </citation>
    <scope>NUCLEOTIDE SEQUENCE [LARGE SCALE GENOMIC DNA]</scope>
    <source>
        <strain evidence="3 4">EI222</strain>
    </source>
</reference>